<proteinExistence type="inferred from homology"/>
<dbReference type="InterPro" id="IPR016102">
    <property type="entry name" value="Succinyl-CoA_synth-like"/>
</dbReference>
<dbReference type="InterPro" id="IPR032875">
    <property type="entry name" value="Succ_CoA_lig_flav_dom"/>
</dbReference>
<dbReference type="Gene3D" id="3.30.470.20">
    <property type="entry name" value="ATP-grasp fold, B domain"/>
    <property type="match status" value="1"/>
</dbReference>
<keyword evidence="9" id="KW-0808">Transferase</keyword>
<evidence type="ECO:0000256" key="1">
    <source>
        <dbReference type="ARBA" id="ARBA00022598"/>
    </source>
</evidence>
<keyword evidence="3 5" id="KW-0067">ATP-binding</keyword>
<reference evidence="9 10" key="1">
    <citation type="submission" date="2017-08" db="EMBL/GenBank/DDBJ databases">
        <title>Infants hospitalized years apart are colonized by the same room-sourced microbial strains.</title>
        <authorList>
            <person name="Brooks B."/>
            <person name="Olm M.R."/>
            <person name="Firek B.A."/>
            <person name="Baker R."/>
            <person name="Thomas B.C."/>
            <person name="Morowitz M.J."/>
            <person name="Banfield J.F."/>
        </authorList>
    </citation>
    <scope>NUCLEOTIDE SEQUENCE [LARGE SCALE GENOMIC DNA]</scope>
    <source>
        <strain evidence="9">S2_012_000_R2_81</strain>
    </source>
</reference>
<dbReference type="SMART" id="SM00881">
    <property type="entry name" value="CoA_binding"/>
    <property type="match status" value="1"/>
</dbReference>
<organism evidence="9 10">
    <name type="scientific">Roseateles depolymerans</name>
    <dbReference type="NCBI Taxonomy" id="76731"/>
    <lineage>
        <taxon>Bacteria</taxon>
        <taxon>Pseudomonadati</taxon>
        <taxon>Pseudomonadota</taxon>
        <taxon>Betaproteobacteria</taxon>
        <taxon>Burkholderiales</taxon>
        <taxon>Sphaerotilaceae</taxon>
        <taxon>Roseateles</taxon>
    </lineage>
</organism>
<dbReference type="SUPFAM" id="SSF56059">
    <property type="entry name" value="Glutathione synthetase ATP-binding domain-like"/>
    <property type="match status" value="1"/>
</dbReference>
<dbReference type="Gene3D" id="3.40.50.261">
    <property type="entry name" value="Succinyl-CoA synthetase domains"/>
    <property type="match status" value="2"/>
</dbReference>
<dbReference type="SUPFAM" id="SSF52210">
    <property type="entry name" value="Succinyl-CoA synthetase domains"/>
    <property type="match status" value="2"/>
</dbReference>
<dbReference type="Pfam" id="PF13380">
    <property type="entry name" value="CoA_binding_2"/>
    <property type="match status" value="1"/>
</dbReference>
<dbReference type="PROSITE" id="PS51186">
    <property type="entry name" value="GNAT"/>
    <property type="match status" value="1"/>
</dbReference>
<dbReference type="InterPro" id="IPR016181">
    <property type="entry name" value="Acyl_CoA_acyltransferase"/>
</dbReference>
<comment type="similarity">
    <text evidence="4">In the N-terminal section; belongs to the acetate CoA ligase alpha subunit family.</text>
</comment>
<dbReference type="EMBL" id="QFOD01000020">
    <property type="protein sequence ID" value="PZP28892.1"/>
    <property type="molecule type" value="Genomic_DNA"/>
</dbReference>
<dbReference type="GO" id="GO:0016747">
    <property type="term" value="F:acyltransferase activity, transferring groups other than amino-acyl groups"/>
    <property type="evidence" value="ECO:0007669"/>
    <property type="project" value="InterPro"/>
</dbReference>
<dbReference type="PROSITE" id="PS50975">
    <property type="entry name" value="ATP_GRASP"/>
    <property type="match status" value="1"/>
</dbReference>
<dbReference type="SUPFAM" id="SSF55729">
    <property type="entry name" value="Acyl-CoA N-acyltransferases (Nat)"/>
    <property type="match status" value="1"/>
</dbReference>
<name>A0A2W5FCZ0_9BURK</name>
<dbReference type="PANTHER" id="PTHR43334:SF1">
    <property type="entry name" value="3-HYDROXYPROPIONATE--COA LIGASE [ADP-FORMING]"/>
    <property type="match status" value="1"/>
</dbReference>
<evidence type="ECO:0000313" key="9">
    <source>
        <dbReference type="EMBL" id="PZP28892.1"/>
    </source>
</evidence>
<dbReference type="Pfam" id="PF13549">
    <property type="entry name" value="ATP-grasp_5"/>
    <property type="match status" value="1"/>
</dbReference>
<accession>A0A2W5FCZ0</accession>
<dbReference type="Gene3D" id="3.40.50.720">
    <property type="entry name" value="NAD(P)-binding Rossmann-like Domain"/>
    <property type="match status" value="1"/>
</dbReference>
<gene>
    <name evidence="9" type="ORF">DI603_18180</name>
</gene>
<evidence type="ECO:0000256" key="4">
    <source>
        <dbReference type="ARBA" id="ARBA00060888"/>
    </source>
</evidence>
<dbReference type="InterPro" id="IPR036291">
    <property type="entry name" value="NAD(P)-bd_dom_sf"/>
</dbReference>
<feature type="compositionally biased region" description="Basic and acidic residues" evidence="6">
    <location>
        <begin position="873"/>
        <end position="884"/>
    </location>
</feature>
<protein>
    <submittedName>
        <fullName evidence="9">GNAT family N-acetyltransferase</fullName>
    </submittedName>
</protein>
<dbReference type="SUPFAM" id="SSF51735">
    <property type="entry name" value="NAD(P)-binding Rossmann-fold domains"/>
    <property type="match status" value="1"/>
</dbReference>
<evidence type="ECO:0000256" key="5">
    <source>
        <dbReference type="PROSITE-ProRule" id="PRU00409"/>
    </source>
</evidence>
<evidence type="ECO:0000256" key="6">
    <source>
        <dbReference type="SAM" id="MobiDB-lite"/>
    </source>
</evidence>
<evidence type="ECO:0000259" key="8">
    <source>
        <dbReference type="PROSITE" id="PS51186"/>
    </source>
</evidence>
<feature type="region of interest" description="Disordered" evidence="6">
    <location>
        <begin position="863"/>
        <end position="902"/>
    </location>
</feature>
<sequence>MSIRHLEQLLNPRSIAVIGASNRPGSVGTTVWRNLRAGRFAGSIYPVNPKFTTLDGVQAFADAAALAQTPDLAVICTPPATVPALIEELGQRGVAAAVVITAGLSGAQKQAMLDAARPHLLRILGPNCIGMLSPHVGVNASFAHTDALTGDVAFVSQSGALVTAVLDWATSRGLGFSHLISLGERADVDFGDLLDYLGSDPHTRSILLYIESGEAPRKFMSAARAAARNKPVIVVKAGRAGNGVKAAASHTGALAGSDVVFDAAIRRAGMLRVDTLQELFLAAETLARFREVGEAGLTMMTNGGGAGVMAADAAALAGVPLRELEPELVAQLDAALPANWSRGNPIDIIGDAPASRYTDTLQALLAHPGTGAVLFMHAPTAIVRSADIARACAPIVRGASPRMMASWLGDAAVAEARRVFSECGVANYETPEEAVRAFSMLRTYRSNQALLLEAPTASEHATPDLQAAKSTIEAVLASGRTMLDEREAKAVLGAYGISTVPTRAVDPSAEAAVQAAEELGYPVVLKILSPQISHKSDVGGVALGLRGQAEVRDAVEGMLSRVRSQRPDADITGFTVQPMVVRGRAQELIVGASLDPLFGPVILFGQGGVAVEVAADRAIALPPLNRVLARDLISRTRVARLLAGFRDRPPADLDAICDVLVAISQMLADLPEIAELDINPLLADDEGVIALDARLRVQAAAGHALDRFAILPYPAELGERVPWQGQEIELRAIRPEDQARHRTFVERLAPEDLRLRFFSARRSLQPSELARLVQIDYAREMAFIAVQPSESGGDTLGVIRSVCDPDNVEAEFALIVRSDLKHQGLGQMLLNKMIEYLRQHGTQRMVGDVLRENGPMRELMRRNGFATEPSVDGLRDTDSQRHVLELGTRSSPADAESLDETA</sequence>
<dbReference type="Pfam" id="PF00583">
    <property type="entry name" value="Acetyltransf_1"/>
    <property type="match status" value="1"/>
</dbReference>
<dbReference type="Pfam" id="PF19045">
    <property type="entry name" value="Ligase_CoA_2"/>
    <property type="match status" value="1"/>
</dbReference>
<dbReference type="FunFam" id="3.30.1490.20:FF:000020">
    <property type="entry name" value="Protein lysine acetyltransferase"/>
    <property type="match status" value="1"/>
</dbReference>
<dbReference type="Pfam" id="PF13607">
    <property type="entry name" value="Succ_CoA_lig"/>
    <property type="match status" value="1"/>
</dbReference>
<dbReference type="InterPro" id="IPR000182">
    <property type="entry name" value="GNAT_dom"/>
</dbReference>
<feature type="domain" description="N-acetyltransferase" evidence="8">
    <location>
        <begin position="728"/>
        <end position="887"/>
    </location>
</feature>
<evidence type="ECO:0000256" key="3">
    <source>
        <dbReference type="ARBA" id="ARBA00022840"/>
    </source>
</evidence>
<dbReference type="PANTHER" id="PTHR43334">
    <property type="entry name" value="ACETATE--COA LIGASE [ADP-FORMING]"/>
    <property type="match status" value="1"/>
</dbReference>
<evidence type="ECO:0000259" key="7">
    <source>
        <dbReference type="PROSITE" id="PS50975"/>
    </source>
</evidence>
<dbReference type="InterPro" id="IPR003781">
    <property type="entry name" value="CoA-bd"/>
</dbReference>
<keyword evidence="2 5" id="KW-0547">Nucleotide-binding</keyword>
<evidence type="ECO:0000313" key="10">
    <source>
        <dbReference type="Proteomes" id="UP000249633"/>
    </source>
</evidence>
<dbReference type="Gene3D" id="3.30.1490.20">
    <property type="entry name" value="ATP-grasp fold, A domain"/>
    <property type="match status" value="1"/>
</dbReference>
<dbReference type="InterPro" id="IPR043938">
    <property type="entry name" value="Ligase_CoA_dom"/>
</dbReference>
<dbReference type="Gene3D" id="3.40.630.30">
    <property type="match status" value="1"/>
</dbReference>
<dbReference type="InterPro" id="IPR051538">
    <property type="entry name" value="Acyl-CoA_Synth/Transferase"/>
</dbReference>
<dbReference type="GO" id="GO:0043758">
    <property type="term" value="F:acetate-CoA ligase (ADP-forming) activity"/>
    <property type="evidence" value="ECO:0007669"/>
    <property type="project" value="InterPro"/>
</dbReference>
<dbReference type="GO" id="GO:0005524">
    <property type="term" value="F:ATP binding"/>
    <property type="evidence" value="ECO:0007669"/>
    <property type="project" value="UniProtKB-UniRule"/>
</dbReference>
<dbReference type="CDD" id="cd04301">
    <property type="entry name" value="NAT_SF"/>
    <property type="match status" value="1"/>
</dbReference>
<dbReference type="AlphaFoldDB" id="A0A2W5FCZ0"/>
<dbReference type="GO" id="GO:0046872">
    <property type="term" value="F:metal ion binding"/>
    <property type="evidence" value="ECO:0007669"/>
    <property type="project" value="InterPro"/>
</dbReference>
<comment type="caution">
    <text evidence="9">The sequence shown here is derived from an EMBL/GenBank/DDBJ whole genome shotgun (WGS) entry which is preliminary data.</text>
</comment>
<dbReference type="InterPro" id="IPR013815">
    <property type="entry name" value="ATP_grasp_subdomain_1"/>
</dbReference>
<evidence type="ECO:0000256" key="2">
    <source>
        <dbReference type="ARBA" id="ARBA00022741"/>
    </source>
</evidence>
<keyword evidence="1" id="KW-0436">Ligase</keyword>
<dbReference type="Proteomes" id="UP000249633">
    <property type="component" value="Unassembled WGS sequence"/>
</dbReference>
<feature type="domain" description="ATP-grasp" evidence="7">
    <location>
        <begin position="489"/>
        <end position="526"/>
    </location>
</feature>
<dbReference type="InterPro" id="IPR011761">
    <property type="entry name" value="ATP-grasp"/>
</dbReference>